<sequence length="549" mass="59291">MLASSAWRATIFRQATRSISTGRSPGPRNTLRKPGPSRPLPRPNHRARVNQELDASQTAITSKALKQATTQDESHLLSLVHIPEDPHGILKGNHPVTSILANSSIVVQREIELMNVLLSFEQANKYIIMDAQGNHVGFLAEQEHGVGNMLARQMFRTHRSFTTHVFDKNEIEVLRFHRPFSWINSRIRIYDTVNPNSGINPSSQTALQSTIPEARRIPTLGMSEMRIIGEAHQQWHPWRRKYDLFLNRPLEDKQAQEVRQPTSGELPISDTKAAQVSKDNRSEVGFAQFAHVNEPLLSWDFALLSSDDRLIGSVNRNFRSFAREIFTDTGAYALRMDAASLEAESQYLISKTGKRSADSTQSVPGMTLDQRAVMLATAVSIDFDYFSRHSHAGTGGWLPMWFPGYGGAAGEAGAAGAEAGTAVGTGAATESGTGVVGGAAKGIGGMGEGAIAGAGTAAAYEAMQRGAYGSRRSSQDDASHQTWDYPEGQQAQNTPEAPQGEDVWGENAQSPWADRGSGNSSGGRGDGDPGDSSLGGGGGNVSDAFSDWF</sequence>
<evidence type="ECO:0000313" key="3">
    <source>
        <dbReference type="EMBL" id="KAF2841173.1"/>
    </source>
</evidence>
<proteinExistence type="inferred from homology"/>
<dbReference type="PANTHER" id="PTHR23248">
    <property type="entry name" value="PHOSPHOLIPID SCRAMBLASE-RELATED"/>
    <property type="match status" value="1"/>
</dbReference>
<evidence type="ECO:0000313" key="4">
    <source>
        <dbReference type="Proteomes" id="UP000799429"/>
    </source>
</evidence>
<evidence type="ECO:0000256" key="1">
    <source>
        <dbReference type="ARBA" id="ARBA00005350"/>
    </source>
</evidence>
<dbReference type="GO" id="GO:0017128">
    <property type="term" value="F:phospholipid scramblase activity"/>
    <property type="evidence" value="ECO:0007669"/>
    <property type="project" value="InterPro"/>
</dbReference>
<dbReference type="OrthoDB" id="191150at2759"/>
<feature type="compositionally biased region" description="Polar residues" evidence="2">
    <location>
        <begin position="14"/>
        <end position="23"/>
    </location>
</feature>
<comment type="caution">
    <text evidence="3">The sequence shown here is derived from an EMBL/GenBank/DDBJ whole genome shotgun (WGS) entry which is preliminary data.</text>
</comment>
<comment type="similarity">
    <text evidence="1">Belongs to the phospholipid scramblase family.</text>
</comment>
<protein>
    <submittedName>
        <fullName evidence="3">Scramblase-domain-containing protein</fullName>
    </submittedName>
</protein>
<dbReference type="AlphaFoldDB" id="A0A9P4SGJ7"/>
<dbReference type="GO" id="GO:0005886">
    <property type="term" value="C:plasma membrane"/>
    <property type="evidence" value="ECO:0007669"/>
    <property type="project" value="TreeGrafter"/>
</dbReference>
<name>A0A9P4SGJ7_9PEZI</name>
<gene>
    <name evidence="3" type="ORF">M501DRAFT_928488</name>
</gene>
<dbReference type="PANTHER" id="PTHR23248:SF9">
    <property type="entry name" value="PHOSPHOLIPID SCRAMBLASE"/>
    <property type="match status" value="1"/>
</dbReference>
<reference evidence="3" key="1">
    <citation type="journal article" date="2020" name="Stud. Mycol.">
        <title>101 Dothideomycetes genomes: a test case for predicting lifestyles and emergence of pathogens.</title>
        <authorList>
            <person name="Haridas S."/>
            <person name="Albert R."/>
            <person name="Binder M."/>
            <person name="Bloem J."/>
            <person name="Labutti K."/>
            <person name="Salamov A."/>
            <person name="Andreopoulos B."/>
            <person name="Baker S."/>
            <person name="Barry K."/>
            <person name="Bills G."/>
            <person name="Bluhm B."/>
            <person name="Cannon C."/>
            <person name="Castanera R."/>
            <person name="Culley D."/>
            <person name="Daum C."/>
            <person name="Ezra D."/>
            <person name="Gonzalez J."/>
            <person name="Henrissat B."/>
            <person name="Kuo A."/>
            <person name="Liang C."/>
            <person name="Lipzen A."/>
            <person name="Lutzoni F."/>
            <person name="Magnuson J."/>
            <person name="Mondo S."/>
            <person name="Nolan M."/>
            <person name="Ohm R."/>
            <person name="Pangilinan J."/>
            <person name="Park H.-J."/>
            <person name="Ramirez L."/>
            <person name="Alfaro M."/>
            <person name="Sun H."/>
            <person name="Tritt A."/>
            <person name="Yoshinaga Y."/>
            <person name="Zwiers L.-H."/>
            <person name="Turgeon B."/>
            <person name="Goodwin S."/>
            <person name="Spatafora J."/>
            <person name="Crous P."/>
            <person name="Grigoriev I."/>
        </authorList>
    </citation>
    <scope>NUCLEOTIDE SEQUENCE</scope>
    <source>
        <strain evidence="3">CBS 101060</strain>
    </source>
</reference>
<dbReference type="EMBL" id="MU006091">
    <property type="protein sequence ID" value="KAF2841173.1"/>
    <property type="molecule type" value="Genomic_DNA"/>
</dbReference>
<keyword evidence="4" id="KW-1185">Reference proteome</keyword>
<dbReference type="Proteomes" id="UP000799429">
    <property type="component" value="Unassembled WGS sequence"/>
</dbReference>
<feature type="region of interest" description="Disordered" evidence="2">
    <location>
        <begin position="468"/>
        <end position="549"/>
    </location>
</feature>
<accession>A0A9P4SGJ7</accession>
<dbReference type="InterPro" id="IPR005552">
    <property type="entry name" value="Scramblase"/>
</dbReference>
<feature type="region of interest" description="Disordered" evidence="2">
    <location>
        <begin position="14"/>
        <end position="44"/>
    </location>
</feature>
<evidence type="ECO:0000256" key="2">
    <source>
        <dbReference type="SAM" id="MobiDB-lite"/>
    </source>
</evidence>
<organism evidence="3 4">
    <name type="scientific">Patellaria atrata CBS 101060</name>
    <dbReference type="NCBI Taxonomy" id="1346257"/>
    <lineage>
        <taxon>Eukaryota</taxon>
        <taxon>Fungi</taxon>
        <taxon>Dikarya</taxon>
        <taxon>Ascomycota</taxon>
        <taxon>Pezizomycotina</taxon>
        <taxon>Dothideomycetes</taxon>
        <taxon>Dothideomycetes incertae sedis</taxon>
        <taxon>Patellariales</taxon>
        <taxon>Patellariaceae</taxon>
        <taxon>Patellaria</taxon>
    </lineage>
</organism>
<dbReference type="Pfam" id="PF03803">
    <property type="entry name" value="Scramblase"/>
    <property type="match status" value="2"/>
</dbReference>